<proteinExistence type="predicted"/>
<organism evidence="1 2">
    <name type="scientific">Caldalkalibacillus uzonensis</name>
    <dbReference type="NCBI Taxonomy" id="353224"/>
    <lineage>
        <taxon>Bacteria</taxon>
        <taxon>Bacillati</taxon>
        <taxon>Bacillota</taxon>
        <taxon>Bacilli</taxon>
        <taxon>Bacillales</taxon>
        <taxon>Bacillaceae</taxon>
        <taxon>Caldalkalibacillus</taxon>
    </lineage>
</organism>
<dbReference type="RefSeq" id="WP_307340877.1">
    <property type="nucleotide sequence ID" value="NZ_JAUSUQ010000010.1"/>
</dbReference>
<dbReference type="Pfam" id="PF03683">
    <property type="entry name" value="UPF0175"/>
    <property type="match status" value="1"/>
</dbReference>
<name>A0ABU0CVY6_9BACI</name>
<dbReference type="EMBL" id="JAUSUQ010000010">
    <property type="protein sequence ID" value="MDQ0340009.1"/>
    <property type="molecule type" value="Genomic_DNA"/>
</dbReference>
<reference evidence="1 2" key="1">
    <citation type="submission" date="2023-07" db="EMBL/GenBank/DDBJ databases">
        <title>Genomic Encyclopedia of Type Strains, Phase IV (KMG-IV): sequencing the most valuable type-strain genomes for metagenomic binning, comparative biology and taxonomic classification.</title>
        <authorList>
            <person name="Goeker M."/>
        </authorList>
    </citation>
    <scope>NUCLEOTIDE SEQUENCE [LARGE SCALE GENOMIC DNA]</scope>
    <source>
        <strain evidence="1 2">DSM 17740</strain>
    </source>
</reference>
<dbReference type="InterPro" id="IPR005368">
    <property type="entry name" value="UPF0175"/>
</dbReference>
<evidence type="ECO:0000313" key="2">
    <source>
        <dbReference type="Proteomes" id="UP001232445"/>
    </source>
</evidence>
<accession>A0ABU0CVY6</accession>
<comment type="caution">
    <text evidence="1">The sequence shown here is derived from an EMBL/GenBank/DDBJ whole genome shotgun (WGS) entry which is preliminary data.</text>
</comment>
<keyword evidence="2" id="KW-1185">Reference proteome</keyword>
<dbReference type="Proteomes" id="UP001232445">
    <property type="component" value="Unassembled WGS sequence"/>
</dbReference>
<evidence type="ECO:0000313" key="1">
    <source>
        <dbReference type="EMBL" id="MDQ0340009.1"/>
    </source>
</evidence>
<protein>
    <submittedName>
        <fullName evidence="1">HTH domain antitoxin</fullName>
    </submittedName>
</protein>
<gene>
    <name evidence="1" type="ORF">J2S00_002804</name>
</gene>
<sequence>MAVDPSTFNVSLPKELKDFIEYTDAGEDLEEKVKISLVIGLWASKKITLARAAQLAGKTLSDFIDILRANDLHWMNYSETEWREDERVIRELTKDDEERA</sequence>